<dbReference type="InterPro" id="IPR047589">
    <property type="entry name" value="DUF11_rpt"/>
</dbReference>
<feature type="region of interest" description="Disordered" evidence="4">
    <location>
        <begin position="875"/>
        <end position="915"/>
    </location>
</feature>
<dbReference type="Pfam" id="PF01345">
    <property type="entry name" value="DUF11"/>
    <property type="match status" value="2"/>
</dbReference>
<feature type="domain" description="Calx-beta" evidence="5">
    <location>
        <begin position="1018"/>
        <end position="1131"/>
    </location>
</feature>
<dbReference type="GO" id="GO:0007154">
    <property type="term" value="P:cell communication"/>
    <property type="evidence" value="ECO:0007669"/>
    <property type="project" value="InterPro"/>
</dbReference>
<keyword evidence="2" id="KW-0677">Repeat</keyword>
<dbReference type="Pfam" id="PF03160">
    <property type="entry name" value="Calx-beta"/>
    <property type="match status" value="2"/>
</dbReference>
<proteinExistence type="predicted"/>
<feature type="region of interest" description="Disordered" evidence="4">
    <location>
        <begin position="1978"/>
        <end position="2000"/>
    </location>
</feature>
<dbReference type="SMART" id="SM00237">
    <property type="entry name" value="Calx_beta"/>
    <property type="match status" value="2"/>
</dbReference>
<dbReference type="GO" id="GO:0016020">
    <property type="term" value="C:membrane"/>
    <property type="evidence" value="ECO:0007669"/>
    <property type="project" value="InterPro"/>
</dbReference>
<dbReference type="Gene3D" id="2.60.40.2030">
    <property type="match status" value="2"/>
</dbReference>
<dbReference type="Gene3D" id="2.120.10.30">
    <property type="entry name" value="TolB, C-terminal domain"/>
    <property type="match status" value="1"/>
</dbReference>
<evidence type="ECO:0000256" key="2">
    <source>
        <dbReference type="ARBA" id="ARBA00022737"/>
    </source>
</evidence>
<evidence type="ECO:0000259" key="5">
    <source>
        <dbReference type="SMART" id="SM00237"/>
    </source>
</evidence>
<feature type="region of interest" description="Disordered" evidence="4">
    <location>
        <begin position="2305"/>
        <end position="2332"/>
    </location>
</feature>
<comment type="caution">
    <text evidence="6">The sequence shown here is derived from an EMBL/GenBank/DDBJ whole genome shotgun (WGS) entry which is preliminary data.</text>
</comment>
<dbReference type="InterPro" id="IPR011042">
    <property type="entry name" value="6-blade_b-propeller_TolB-like"/>
</dbReference>
<feature type="compositionally biased region" description="Polar residues" evidence="4">
    <location>
        <begin position="881"/>
        <end position="900"/>
    </location>
</feature>
<feature type="compositionally biased region" description="Polar residues" evidence="4">
    <location>
        <begin position="1510"/>
        <end position="1539"/>
    </location>
</feature>
<evidence type="ECO:0000256" key="4">
    <source>
        <dbReference type="SAM" id="MobiDB-lite"/>
    </source>
</evidence>
<organism evidence="6 7">
    <name type="scientific">Roseivivax halodurans JCM 10272</name>
    <dbReference type="NCBI Taxonomy" id="1449350"/>
    <lineage>
        <taxon>Bacteria</taxon>
        <taxon>Pseudomonadati</taxon>
        <taxon>Pseudomonadota</taxon>
        <taxon>Alphaproteobacteria</taxon>
        <taxon>Rhodobacterales</taxon>
        <taxon>Roseobacteraceae</taxon>
        <taxon>Roseivivax</taxon>
    </lineage>
</organism>
<dbReference type="SUPFAM" id="SSF63829">
    <property type="entry name" value="Calcium-dependent phosphotriesterase"/>
    <property type="match status" value="1"/>
</dbReference>
<keyword evidence="3" id="KW-0106">Calcium</keyword>
<evidence type="ECO:0000313" key="7">
    <source>
        <dbReference type="Proteomes" id="UP000022447"/>
    </source>
</evidence>
<evidence type="ECO:0000313" key="6">
    <source>
        <dbReference type="EMBL" id="ETX13162.1"/>
    </source>
</evidence>
<dbReference type="eggNOG" id="COG1361">
    <property type="taxonomic scope" value="Bacteria"/>
</dbReference>
<feature type="region of interest" description="Disordered" evidence="4">
    <location>
        <begin position="1837"/>
        <end position="1856"/>
    </location>
</feature>
<dbReference type="InterPro" id="IPR008979">
    <property type="entry name" value="Galactose-bd-like_sf"/>
</dbReference>
<dbReference type="STRING" id="1449350.OCH239_13095"/>
<dbReference type="EMBL" id="JALZ01000035">
    <property type="protein sequence ID" value="ETX13162.1"/>
    <property type="molecule type" value="Genomic_DNA"/>
</dbReference>
<dbReference type="RefSeq" id="WP_037265812.1">
    <property type="nucleotide sequence ID" value="NZ_JALZ01000035.1"/>
</dbReference>
<dbReference type="InterPro" id="IPR051172">
    <property type="entry name" value="Chlamydia_OmcB"/>
</dbReference>
<dbReference type="eggNOG" id="COG4932">
    <property type="taxonomic scope" value="Bacteria"/>
</dbReference>
<dbReference type="PANTHER" id="PTHR34819">
    <property type="entry name" value="LARGE CYSTEINE-RICH PERIPLASMIC PROTEIN OMCB"/>
    <property type="match status" value="1"/>
</dbReference>
<dbReference type="SUPFAM" id="SSF49785">
    <property type="entry name" value="Galactose-binding domain-like"/>
    <property type="match status" value="2"/>
</dbReference>
<protein>
    <recommendedName>
        <fullName evidence="5">Calx-beta domain-containing protein</fullName>
    </recommendedName>
</protein>
<dbReference type="Proteomes" id="UP000022447">
    <property type="component" value="Unassembled WGS sequence"/>
</dbReference>
<dbReference type="eggNOG" id="COG3055">
    <property type="taxonomic scope" value="Bacteria"/>
</dbReference>
<dbReference type="PANTHER" id="PTHR34819:SF3">
    <property type="entry name" value="CELL SURFACE PROTEIN"/>
    <property type="match status" value="1"/>
</dbReference>
<dbReference type="PATRIC" id="fig|1449350.3.peg.3671"/>
<feature type="region of interest" description="Disordered" evidence="4">
    <location>
        <begin position="1502"/>
        <end position="1552"/>
    </location>
</feature>
<dbReference type="Pfam" id="PF11721">
    <property type="entry name" value="Malectin"/>
    <property type="match status" value="3"/>
</dbReference>
<evidence type="ECO:0000256" key="1">
    <source>
        <dbReference type="ARBA" id="ARBA00022729"/>
    </source>
</evidence>
<dbReference type="OrthoDB" id="9773411at2"/>
<dbReference type="InterPro" id="IPR021720">
    <property type="entry name" value="Malectin_dom"/>
</dbReference>
<accession>X7EB29</accession>
<feature type="compositionally biased region" description="Polar residues" evidence="4">
    <location>
        <begin position="1839"/>
        <end position="1852"/>
    </location>
</feature>
<keyword evidence="1" id="KW-0732">Signal</keyword>
<dbReference type="InterPro" id="IPR038081">
    <property type="entry name" value="CalX-like_sf"/>
</dbReference>
<evidence type="ECO:0000256" key="3">
    <source>
        <dbReference type="ARBA" id="ARBA00022837"/>
    </source>
</evidence>
<feature type="domain" description="Calx-beta" evidence="5">
    <location>
        <begin position="2333"/>
        <end position="2423"/>
    </location>
</feature>
<dbReference type="Gene3D" id="2.60.120.430">
    <property type="entry name" value="Galactose-binding lectin"/>
    <property type="match status" value="4"/>
</dbReference>
<dbReference type="InterPro" id="IPR003644">
    <property type="entry name" value="Calx_beta"/>
</dbReference>
<dbReference type="InterPro" id="IPR001434">
    <property type="entry name" value="OmcB-like_DUF11"/>
</dbReference>
<dbReference type="eggNOG" id="COG2931">
    <property type="taxonomic scope" value="Bacteria"/>
</dbReference>
<keyword evidence="7" id="KW-1185">Reference proteome</keyword>
<name>X7EB29_9RHOB</name>
<gene>
    <name evidence="6" type="ORF">OCH239_13095</name>
</gene>
<reference evidence="6 7" key="1">
    <citation type="submission" date="2014-01" db="EMBL/GenBank/DDBJ databases">
        <title>Roseivivax halodurans JCM 10272 Genome Sequencing.</title>
        <authorList>
            <person name="Lai Q."/>
            <person name="Li G."/>
            <person name="Shao Z."/>
        </authorList>
    </citation>
    <scope>NUCLEOTIDE SEQUENCE [LARGE SCALE GENOMIC DNA]</scope>
    <source>
        <strain evidence="6 7">JCM 10272</strain>
    </source>
</reference>
<dbReference type="NCBIfam" id="TIGR01451">
    <property type="entry name" value="B_ant_repeat"/>
    <property type="match status" value="2"/>
</dbReference>
<sequence>MAINFNNIGTFAGTNGGPNVLSNPTSLQFGPDGRLYVSEQNGSINAFTLTIENGVYIATDHELLVDGAGNEVVKNIQNHNDDGSLSGQSNRQVTGLVVTEDDQGNVVLYISSSDPRISSNGEVNLDTNSGVITKVTQNGDSWDTVDIVRGLPRSEENHSTNGLALSPDGTKLYIQNGGNTNNGAPSSFFSYTAEYALSGALLELDLADIEQRSVQTDPAGGQGGIARDYVYDLPTLDDPNITNTDGGGGEDASGMDEAGPWGGNDGLNQAILPSDAPLRIYADGFRNQYDIVVASDGDLYTVDNGSNGNLGGYPNTDTTGEALNTPNNGGQGDPEPLFHIVEGGYYGHANPTRANQDQAWTVYNNNGTPDGSVGTNTVSDISALVPDGVAIEDGYLIDPSRFAAGPGQSLADLSESERAARLIESGTPVNRDGPDTNALATVGSSSNGVAEYDSGGQAFGGVLDGMLLVTQFNDNITLLNPNGDNTGMAPIIDDDGNVLSSNGVLQLGSFGLTGLGNPLDVTIGPNGTIWVAEIGSSEISVFAPSDLVLPDDPDFDNDGLFNEIDPFQRDATNGGSALVLPNQELFWSFAASGAGNDFPGPDGFGGGLTGVMIDGTTDFEQALQAPSDLPNQDVKLDNVKFNTAAGGGATVVEFVSNGDPFTDSDSGEYLFHTGATIAPTVETFTVTWSMFNPGEAFVGPFQQIGGYLGTGDQSNYLKIVALQHPSGEVQMVLEDGNAAPASNQQFLQADDLFDVAEIDAAKIFLSLTIDTVAETATPSITYETAGGGTTTVDGSALSIAGTTVLDVIKGDYSVQGQTTGLALGLFSSNTGQDPADTFQAVFDDIRVTATGDDTAQVLYRVNAGGEQVAAIDGGPDWAADTATTPNPYLSDAGSNSTTGFPQVEPGASVPATTPGAVFDTERWDDADGTEMAWSFDTPLAGLYEVRLFLGNGFTGTSAPGERVYDIAIEGEVLANLDDIDLSADFGHLTGAMISNIVTVTDGALDITFLHGTENPLINAIEIIQLGSAPLSVSVVNGPVNVSESDGQAQISLLTNQTVPLDETVTVAYEIIPGSATAALDYTVPDANFDPTTGIYSGTVDIAGGSSDVQIPVTLLSDTDVEGDETFTFSITGVSPNVSIGTGSATITIADDDAAPGQVLFRINSGGEEVASTDGGPSWSADTANAPTPFLVAGGPNVFTSTAAFTVDPSDVNGAPAAIFDTERWDPPADAEMQYEFSGLAAGQYTINLYMVEGSTAQSAPGERVFDVAVEGVVPTVFDDITPFDSYGNAAFVLSYTTSITDGTLDLDFLHGAVNNPAIRGIEILAAGSAAPSGGEAILAINNAPGQIDNIQISNFGNGSFVLTNTGTKDIASVTIDVSGALYPDSVFDPFGVAGDTTSKAMTISGGSGTGVTEPSGGYYLGAGGVLGYEGVQLDFNPNTNGGFNPGESVAFAVDMDPNSIAGAQKSILDPGADPAWDIGGISGAELIGSTFTITFTDGTTATGQLQGQTDPTGTAYQGGSQGIASQDSPGTEVSLSVNGLTPGESGSYSGGGPQVIVDGPAGTTVRVVLTMGFIQPGENLFPDTAAPGEYHDQLDAQLVALASSDFPANNAVDFQSVDVLLAGGPQDITSLFNFDAVVNGGPLGGGGWNNDVEGQLPLGLVVSAIDPANGNLPAGPVTAPIHLTYQEVIEADLSLDKTVSDPAPIIGDTVTFTLTVDNAGGSDATGVAVENLLPAGYTFLSASGDGSFDSQTGLWTIGAVGAGSSATLDIEVTVEALPTDDVVTLLIRVNAGGAEVAASDGGPAWSADQSAVSANGSAALGTPSPYLVDRGVADDDVTYGSNAPSGPGTNATGAPDDLFTTERYSALAEPDGLAYAFELDNGTYEVELFFDELFFDSEGARIFDVEIEGSLVLDDFDPFAAYGNDTGVESFRVVVEDGELNIDFLQGAANNPNIGAIQISSVETVVTGDYDSYAEIVASDIPDPDSTPGNGSTDEDDDVTVGVTPVTTADLELSKSVSDSTPAIGDTITFTLELAHVAGVAATGVAVRDVLPDGFSYVSDSGAGAYDPATGLWTIGDVDRDGTATLEITATVNGPVTPEAETVLYRVNAGGAEVAASDGGPAWSADTQGANSPYLVNAGSNNDFPENGSAKPGIDISGLAGTGVTAEVLGIERWDNSSDAAGEMAWAFDVEAGEAVRINLYLAEIFTGIPDADGSGDPTGDRVFDVSVDGVIPAVFDDIDRFALAGAFDTGAMLSFETVSDGTIDLTFLHTGVENTAVQGIEIIRLNDTTPVTPDYANRAEIVAADQADPDSTPDNGVAGEDDDASVTVEASAGGRNAATISAIVDGAEPGTDGQFLVSLEDAVAVDTTFTYAISGSATNGTDYTALTGTVTIAAGQSSVQIDIDVLDDDVFEGDETVEITLTGVTEGDDNIDIATPSASLDIVENEAPALSGGALQLVVTPGAGLDASTFSNGSFTLTNTSTDADIKITSVSIDLSTGILPDMVFDPTGSGGDATASPFTPNSGADSVGLVLPANPAADPFSQPRNGGFDVLSMSFTDFGQGKSFSFTTDVDPNSIQGVTGAGAAGAVSGYELIGATITVTFDNGTTTQTSVGSLFDESLVGGGGGSLGGALGTVTTTDAIAAPTLSLIDGSGDLVPSLPGLQTSVSGDNITVLVTGTPGATIKLLQMDSRLFIATGAPAFDVTATEQPFYANEAMAGKALFEGTIGIDGTLEIPATLLTTQGTGGTPEGGLNQFVAVQVVGGQTSVASTPLTVRKTPPVSLEFSYADDTFRNTSEPTYAEGEIDGDLLRVELGGGDRQTITDMSAGWSTTFETVAGQRATLAFDYRIAMAASLDIGETGEVLVSVDGQEYVIDVLAAGDDDDVGEDTGVLQASLDLGVLGAGLHTLTFGGYLNQKTRPDEIATIEFGNIDLSLSSANTGDDDGNLSVTTADVFLDANETGAVDFIVSGIDADAAAIVTISDGVTEVTGALSQDGTVTLDLSGLSLGAAAVSVMATDSDGNVAEVSGPGLTLVPATADDDGDLTLVAPDQSIDAGEIGSVSFTISGLDADATAEIRVSDGTETRTASVSADGTVTLDLSGLADGTAVSEIVATDVFGATTVVTGPDLEITTAAPPAPDFDFDDGPQGFVYADDTFRGTSQPGYATGEATDGVLRVELGGGDRQTITDMSAGWTTSFSTVAGQSAVIDFVYRITTASSLDIGEVGEVLVSVDGFEYVVDVLAAGDDDNVGEDTGFLQASLDLGVLGAGLHTLTLGGYLNQKTRPDEIATIEFDSLGFTLSTVSGADDDGNLAVTTADVFLDANETGAVDFIVSGIDADADALVTVSDGVTEVTGALSQDGTVTLDLSGLSLGAAAVSVMATDNDGNVAEVSGPGLTLVPATADDDGDLTLAAPDQSIDASEIGSVSFTISGLDADATAEVRVSDGTEIRTASVSADGMVTLDLTGLADGTAVSEIVAMDVFGATTVVTGPDLALFTQSAPPPASDFETGADEFVYADDTFRGTSQPGYATGEATDGVLRVELGGGDRQTITDMSAGWSTTFESDAGQTGLLDLTYRIEMASSLDIGEIGEVLVSVDGFEYVVDVLAAGDDDDVGENTGFIETQIDLGLLSAGQHTLTLGGFLNQKTRPDEIATIEFDAMELILLTDDLSL</sequence>
<feature type="region of interest" description="Disordered" evidence="4">
    <location>
        <begin position="236"/>
        <end position="263"/>
    </location>
</feature>
<dbReference type="SUPFAM" id="SSF141072">
    <property type="entry name" value="CalX-like"/>
    <property type="match status" value="2"/>
</dbReference>